<gene>
    <name evidence="2" type="ORF">F0237_03590</name>
</gene>
<evidence type="ECO:0000313" key="2">
    <source>
        <dbReference type="EMBL" id="NOI79736.1"/>
    </source>
</evidence>
<accession>A0AAE5GMZ8</accession>
<keyword evidence="1" id="KW-0732">Signal</keyword>
<evidence type="ECO:0000313" key="3">
    <source>
        <dbReference type="Proteomes" id="UP000572722"/>
    </source>
</evidence>
<dbReference type="AlphaFoldDB" id="A0AAE5GMZ8"/>
<feature type="signal peptide" evidence="1">
    <location>
        <begin position="1"/>
        <end position="23"/>
    </location>
</feature>
<sequence length="152" mass="16802">MDRSALLLIAFALMLASPQSSWACSYDGQFSNPFSESYPGSLDVAISTQEAIRSQSIEQPESLVGVNGLRRASWWLNVMVELYPQLPTGTYIYLVDSQLWSHHQTNNRLAIHVATPSSDSEILLISEAALHNLVNESITLNTALELGIARRL</sequence>
<proteinExistence type="predicted"/>
<name>A0AAE5GMZ8_9VIBR</name>
<organism evidence="2 3">
    <name type="scientific">Vibrio tubiashii</name>
    <dbReference type="NCBI Taxonomy" id="29498"/>
    <lineage>
        <taxon>Bacteria</taxon>
        <taxon>Pseudomonadati</taxon>
        <taxon>Pseudomonadota</taxon>
        <taxon>Gammaproteobacteria</taxon>
        <taxon>Vibrionales</taxon>
        <taxon>Vibrionaceae</taxon>
        <taxon>Vibrio</taxon>
        <taxon>Vibrio oreintalis group</taxon>
    </lineage>
</organism>
<evidence type="ECO:0000256" key="1">
    <source>
        <dbReference type="SAM" id="SignalP"/>
    </source>
</evidence>
<protein>
    <recommendedName>
        <fullName evidence="4">Lipoprotein</fullName>
    </recommendedName>
</protein>
<reference evidence="2 3" key="1">
    <citation type="submission" date="2019-08" db="EMBL/GenBank/DDBJ databases">
        <title>Draft genome sequencing and comparative genomics of hatchery-associated Vibrios.</title>
        <authorList>
            <person name="Kehlet-Delgado H."/>
            <person name="Mueller R.S."/>
        </authorList>
    </citation>
    <scope>NUCLEOTIDE SEQUENCE [LARGE SCALE GENOMIC DNA]</scope>
    <source>
        <strain evidence="2 3">01-65-5-1</strain>
    </source>
</reference>
<dbReference type="EMBL" id="VTXO01000001">
    <property type="protein sequence ID" value="NOI79736.1"/>
    <property type="molecule type" value="Genomic_DNA"/>
</dbReference>
<comment type="caution">
    <text evidence="2">The sequence shown here is derived from an EMBL/GenBank/DDBJ whole genome shotgun (WGS) entry which is preliminary data.</text>
</comment>
<dbReference type="RefSeq" id="WP_171320453.1">
    <property type="nucleotide sequence ID" value="NZ_CP117030.1"/>
</dbReference>
<evidence type="ECO:0008006" key="4">
    <source>
        <dbReference type="Google" id="ProtNLM"/>
    </source>
</evidence>
<feature type="chain" id="PRO_5042188683" description="Lipoprotein" evidence="1">
    <location>
        <begin position="24"/>
        <end position="152"/>
    </location>
</feature>
<dbReference type="Proteomes" id="UP000572722">
    <property type="component" value="Unassembled WGS sequence"/>
</dbReference>